<dbReference type="PROSITE" id="PS00893">
    <property type="entry name" value="NUDIX_BOX"/>
    <property type="match status" value="1"/>
</dbReference>
<dbReference type="CDD" id="cd03424">
    <property type="entry name" value="NUDIX_ADPRase_Nudt5_UGPPase_Nudt14"/>
    <property type="match status" value="1"/>
</dbReference>
<accession>A0A1N6TM86</accession>
<dbReference type="AlphaFoldDB" id="A0A1N6TM86"/>
<keyword evidence="1 2" id="KW-0378">Hydrolase</keyword>
<dbReference type="PANTHER" id="PTHR11839">
    <property type="entry name" value="UDP/ADP-SUGAR PYROPHOSPHATASE"/>
    <property type="match status" value="1"/>
</dbReference>
<name>A0A1N6TM86_9SPIO</name>
<dbReference type="InterPro" id="IPR015797">
    <property type="entry name" value="NUDIX_hydrolase-like_dom_sf"/>
</dbReference>
<dbReference type="InterPro" id="IPR000086">
    <property type="entry name" value="NUDIX_hydrolase_dom"/>
</dbReference>
<dbReference type="GO" id="GO:0016462">
    <property type="term" value="F:pyrophosphatase activity"/>
    <property type="evidence" value="ECO:0007669"/>
    <property type="project" value="UniProtKB-ARBA"/>
</dbReference>
<protein>
    <submittedName>
        <fullName evidence="4">8-oxo-dGTP pyrophosphatase MutT, NUDIX family</fullName>
    </submittedName>
</protein>
<dbReference type="Gene3D" id="3.90.79.10">
    <property type="entry name" value="Nucleoside Triphosphate Pyrophosphohydrolase"/>
    <property type="match status" value="1"/>
</dbReference>
<keyword evidence="5" id="KW-1185">Reference proteome</keyword>
<dbReference type="GO" id="GO:0006753">
    <property type="term" value="P:nucleoside phosphate metabolic process"/>
    <property type="evidence" value="ECO:0007669"/>
    <property type="project" value="TreeGrafter"/>
</dbReference>
<dbReference type="OrthoDB" id="9806150at2"/>
<dbReference type="Proteomes" id="UP000186400">
    <property type="component" value="Unassembled WGS sequence"/>
</dbReference>
<evidence type="ECO:0000259" key="3">
    <source>
        <dbReference type="PROSITE" id="PS51462"/>
    </source>
</evidence>
<proteinExistence type="inferred from homology"/>
<dbReference type="InterPro" id="IPR020084">
    <property type="entry name" value="NUDIX_hydrolase_CS"/>
</dbReference>
<dbReference type="PANTHER" id="PTHR11839:SF1">
    <property type="entry name" value="ADP-SUGAR PYROPHOSPHATASE"/>
    <property type="match status" value="1"/>
</dbReference>
<dbReference type="SUPFAM" id="SSF55811">
    <property type="entry name" value="Nudix"/>
    <property type="match status" value="1"/>
</dbReference>
<dbReference type="GO" id="GO:0019693">
    <property type="term" value="P:ribose phosphate metabolic process"/>
    <property type="evidence" value="ECO:0007669"/>
    <property type="project" value="TreeGrafter"/>
</dbReference>
<dbReference type="EMBL" id="FTMS01000010">
    <property type="protein sequence ID" value="SIQ54206.1"/>
    <property type="molecule type" value="Genomic_DNA"/>
</dbReference>
<dbReference type="Pfam" id="PF00293">
    <property type="entry name" value="NUDIX"/>
    <property type="match status" value="1"/>
</dbReference>
<sequence>MKYSDSDSLLIWQEKTRTDLVETPVFSLVQSLRRSSFGQERTYYVMEAPDWVNLIALTRDSSGRDCFVMVRQFRHGSNCLSLEFPGGVVDAGETPGQAALRELREETGYQVRQGASRGAMEFLGSVNPNPALMNNRCHTFFAPAVEKVAEPAPESDEHLEVCLVPLEELLAGERAEEFDHAMMHVALGFLLGRLGTPDISRLTNR</sequence>
<feature type="domain" description="Nudix hydrolase" evidence="3">
    <location>
        <begin position="47"/>
        <end position="191"/>
    </location>
</feature>
<evidence type="ECO:0000256" key="1">
    <source>
        <dbReference type="ARBA" id="ARBA00022801"/>
    </source>
</evidence>
<evidence type="ECO:0000256" key="2">
    <source>
        <dbReference type="RuleBase" id="RU003476"/>
    </source>
</evidence>
<reference evidence="4 5" key="1">
    <citation type="submission" date="2017-01" db="EMBL/GenBank/DDBJ databases">
        <authorList>
            <person name="Mah S.A."/>
            <person name="Swanson W.J."/>
            <person name="Moy G.W."/>
            <person name="Vacquier V.D."/>
        </authorList>
    </citation>
    <scope>NUCLEOTIDE SEQUENCE [LARGE SCALE GENOMIC DNA]</scope>
    <source>
        <strain evidence="4 5">ASpG1</strain>
    </source>
</reference>
<dbReference type="PROSITE" id="PS51462">
    <property type="entry name" value="NUDIX"/>
    <property type="match status" value="1"/>
</dbReference>
<dbReference type="STRING" id="159291.SAMN05920897_110104"/>
<dbReference type="PRINTS" id="PR00502">
    <property type="entry name" value="NUDIXFAMILY"/>
</dbReference>
<dbReference type="RefSeq" id="WP_076488938.1">
    <property type="nucleotide sequence ID" value="NZ_FTMS01000010.1"/>
</dbReference>
<dbReference type="InterPro" id="IPR020476">
    <property type="entry name" value="Nudix_hydrolase"/>
</dbReference>
<evidence type="ECO:0000313" key="4">
    <source>
        <dbReference type="EMBL" id="SIQ54206.1"/>
    </source>
</evidence>
<comment type="similarity">
    <text evidence="2">Belongs to the Nudix hydrolase family.</text>
</comment>
<organism evidence="4 5">
    <name type="scientific">Alkalispirochaeta americana</name>
    <dbReference type="NCBI Taxonomy" id="159291"/>
    <lineage>
        <taxon>Bacteria</taxon>
        <taxon>Pseudomonadati</taxon>
        <taxon>Spirochaetota</taxon>
        <taxon>Spirochaetia</taxon>
        <taxon>Spirochaetales</taxon>
        <taxon>Spirochaetaceae</taxon>
        <taxon>Alkalispirochaeta</taxon>
    </lineage>
</organism>
<gene>
    <name evidence="4" type="ORF">SAMN05920897_110104</name>
</gene>
<evidence type="ECO:0000313" key="5">
    <source>
        <dbReference type="Proteomes" id="UP000186400"/>
    </source>
</evidence>